<organism evidence="2 3">
    <name type="scientific">Methanobacterium congolense</name>
    <dbReference type="NCBI Taxonomy" id="118062"/>
    <lineage>
        <taxon>Archaea</taxon>
        <taxon>Methanobacteriati</taxon>
        <taxon>Methanobacteriota</taxon>
        <taxon>Methanomada group</taxon>
        <taxon>Methanobacteria</taxon>
        <taxon>Methanobacteriales</taxon>
        <taxon>Methanobacteriaceae</taxon>
        <taxon>Methanobacterium</taxon>
    </lineage>
</organism>
<dbReference type="GeneID" id="30411034"/>
<dbReference type="InterPro" id="IPR004045">
    <property type="entry name" value="Glutathione_S-Trfase_N"/>
</dbReference>
<dbReference type="Proteomes" id="UP000094707">
    <property type="component" value="Chromosome I"/>
</dbReference>
<dbReference type="SUPFAM" id="SSF52833">
    <property type="entry name" value="Thioredoxin-like"/>
    <property type="match status" value="1"/>
</dbReference>
<keyword evidence="3" id="KW-1185">Reference proteome</keyword>
<accession>A0A1D3KZH3</accession>
<dbReference type="OrthoDB" id="73564at2157"/>
<dbReference type="InterPro" id="IPR036249">
    <property type="entry name" value="Thioredoxin-like_sf"/>
</dbReference>
<evidence type="ECO:0000313" key="2">
    <source>
        <dbReference type="EMBL" id="SCG84757.1"/>
    </source>
</evidence>
<proteinExistence type="predicted"/>
<dbReference type="InterPro" id="IPR002109">
    <property type="entry name" value="Glutaredoxin"/>
</dbReference>
<dbReference type="KEGG" id="mcub:MCBB_0169"/>
<dbReference type="PROSITE" id="PS51354">
    <property type="entry name" value="GLUTAREDOXIN_2"/>
    <property type="match status" value="1"/>
</dbReference>
<dbReference type="Gene3D" id="3.40.30.10">
    <property type="entry name" value="Glutaredoxin"/>
    <property type="match status" value="1"/>
</dbReference>
<evidence type="ECO:0000313" key="3">
    <source>
        <dbReference type="Proteomes" id="UP000094707"/>
    </source>
</evidence>
<dbReference type="PATRIC" id="fig|129848.4.peg.176"/>
<name>A0A1D3KZH3_9EURY</name>
<reference evidence="2 3" key="1">
    <citation type="submission" date="2016-08" db="EMBL/GenBank/DDBJ databases">
        <authorList>
            <person name="Seilhamer J.J."/>
        </authorList>
    </citation>
    <scope>NUCLEOTIDE SEQUENCE [LARGE SCALE GENOMIC DNA]</scope>
    <source>
        <strain evidence="2">Buetzberg</strain>
    </source>
</reference>
<dbReference type="STRING" id="118062.MCBB_0169"/>
<dbReference type="EMBL" id="LT607756">
    <property type="protein sequence ID" value="SCG84757.1"/>
    <property type="molecule type" value="Genomic_DNA"/>
</dbReference>
<dbReference type="RefSeq" id="WP_071905833.1">
    <property type="nucleotide sequence ID" value="NZ_LT607756.1"/>
</dbReference>
<dbReference type="PROSITE" id="PS50404">
    <property type="entry name" value="GST_NTER"/>
    <property type="match status" value="1"/>
</dbReference>
<protein>
    <submittedName>
        <fullName evidence="2">Glutaredoxin-like protein</fullName>
    </submittedName>
</protein>
<dbReference type="CDD" id="cd02976">
    <property type="entry name" value="NrdH"/>
    <property type="match status" value="1"/>
</dbReference>
<feature type="domain" description="GST N-terminal" evidence="1">
    <location>
        <begin position="12"/>
        <end position="92"/>
    </location>
</feature>
<sequence length="92" mass="10565">MPMQHVDGENKGKFVLYALSTCGWCKKTRMLLEDLGVEYNYIYVDLEEGEERSNAVEEIKKWNSQLSFPTLIINDERCIVGFDEEGIREAAG</sequence>
<gene>
    <name evidence="2" type="ORF">MCBB_0169</name>
</gene>
<evidence type="ECO:0000259" key="1">
    <source>
        <dbReference type="PROSITE" id="PS50404"/>
    </source>
</evidence>
<dbReference type="Pfam" id="PF00462">
    <property type="entry name" value="Glutaredoxin"/>
    <property type="match status" value="1"/>
</dbReference>
<dbReference type="AlphaFoldDB" id="A0A1D3KZH3"/>